<dbReference type="EMBL" id="JBCEZU010000089">
    <property type="protein sequence ID" value="KAK9531871.1"/>
    <property type="molecule type" value="Genomic_DNA"/>
</dbReference>
<organism evidence="1 2">
    <name type="scientific">Zoarces viviparus</name>
    <name type="common">Viviparous eelpout</name>
    <name type="synonym">Blennius viviparus</name>
    <dbReference type="NCBI Taxonomy" id="48416"/>
    <lineage>
        <taxon>Eukaryota</taxon>
        <taxon>Metazoa</taxon>
        <taxon>Chordata</taxon>
        <taxon>Craniata</taxon>
        <taxon>Vertebrata</taxon>
        <taxon>Euteleostomi</taxon>
        <taxon>Actinopterygii</taxon>
        <taxon>Neopterygii</taxon>
        <taxon>Teleostei</taxon>
        <taxon>Neoteleostei</taxon>
        <taxon>Acanthomorphata</taxon>
        <taxon>Eupercaria</taxon>
        <taxon>Perciformes</taxon>
        <taxon>Cottioidei</taxon>
        <taxon>Zoarcales</taxon>
        <taxon>Zoarcidae</taxon>
        <taxon>Zoarcinae</taxon>
        <taxon>Zoarces</taxon>
    </lineage>
</organism>
<reference evidence="1 2" key="1">
    <citation type="journal article" date="2024" name="Genome Biol. Evol.">
        <title>Chromosome-level genome assembly of the viviparous eelpout Zoarces viviparus.</title>
        <authorList>
            <person name="Fuhrmann N."/>
            <person name="Brasseur M.V."/>
            <person name="Bakowski C.E."/>
            <person name="Podsiadlowski L."/>
            <person name="Prost S."/>
            <person name="Krehenwinkel H."/>
            <person name="Mayer C."/>
        </authorList>
    </citation>
    <scope>NUCLEOTIDE SEQUENCE [LARGE SCALE GENOMIC DNA]</scope>
    <source>
        <strain evidence="1">NO-MEL_2022_Ind0_liver</strain>
    </source>
</reference>
<evidence type="ECO:0000313" key="1">
    <source>
        <dbReference type="EMBL" id="KAK9531871.1"/>
    </source>
</evidence>
<gene>
    <name evidence="1" type="ORF">VZT92_011266</name>
</gene>
<evidence type="ECO:0000313" key="2">
    <source>
        <dbReference type="Proteomes" id="UP001488805"/>
    </source>
</evidence>
<accession>A0AAW1FBH7</accession>
<dbReference type="Proteomes" id="UP001488805">
    <property type="component" value="Unassembled WGS sequence"/>
</dbReference>
<dbReference type="AlphaFoldDB" id="A0AAW1FBH7"/>
<proteinExistence type="predicted"/>
<sequence>MPVKNVNMETDDSADCCEGSPPSAWLDRCREENAAEVFGTSNTVIAVVLQTGGGDRPVDMQSSRSWH</sequence>
<protein>
    <submittedName>
        <fullName evidence="1">Uncharacterized protein</fullName>
    </submittedName>
</protein>
<comment type="caution">
    <text evidence="1">The sequence shown here is derived from an EMBL/GenBank/DDBJ whole genome shotgun (WGS) entry which is preliminary data.</text>
</comment>
<name>A0AAW1FBH7_ZOAVI</name>
<keyword evidence="2" id="KW-1185">Reference proteome</keyword>